<dbReference type="PANTHER" id="PTHR45779">
    <property type="entry name" value="PEPTIDYLPROLYL ISOMERASE"/>
    <property type="match status" value="1"/>
</dbReference>
<feature type="chain" id="PRO_5006449090" description="peptidylprolyl isomerase" evidence="6">
    <location>
        <begin position="17"/>
        <end position="136"/>
    </location>
</feature>
<dbReference type="GO" id="GO:0005783">
    <property type="term" value="C:endoplasmic reticulum"/>
    <property type="evidence" value="ECO:0007669"/>
    <property type="project" value="TreeGrafter"/>
</dbReference>
<dbReference type="AlphaFoldDB" id="A0A0R3TTE3"/>
<keyword evidence="4 5" id="KW-0413">Isomerase</keyword>
<dbReference type="WBParaSite" id="HNAJ_0001097601-mRNA-1">
    <property type="protein sequence ID" value="HNAJ_0001097601-mRNA-1"/>
    <property type="gene ID" value="HNAJ_0001097601"/>
</dbReference>
<dbReference type="EC" id="5.2.1.8" evidence="2 5"/>
<feature type="domain" description="PPIase FKBP-type" evidence="7">
    <location>
        <begin position="38"/>
        <end position="126"/>
    </location>
</feature>
<comment type="catalytic activity">
    <reaction evidence="1 5">
        <text>[protein]-peptidylproline (omega=180) = [protein]-peptidylproline (omega=0)</text>
        <dbReference type="Rhea" id="RHEA:16237"/>
        <dbReference type="Rhea" id="RHEA-COMP:10747"/>
        <dbReference type="Rhea" id="RHEA-COMP:10748"/>
        <dbReference type="ChEBI" id="CHEBI:83833"/>
        <dbReference type="ChEBI" id="CHEBI:83834"/>
        <dbReference type="EC" id="5.2.1.8"/>
    </reaction>
</comment>
<dbReference type="Gene3D" id="3.10.50.40">
    <property type="match status" value="1"/>
</dbReference>
<dbReference type="Pfam" id="PF00254">
    <property type="entry name" value="FKBP_C"/>
    <property type="match status" value="1"/>
</dbReference>
<feature type="signal peptide" evidence="6">
    <location>
        <begin position="1"/>
        <end position="16"/>
    </location>
</feature>
<accession>A0A0R3TTE3</accession>
<keyword evidence="6" id="KW-0732">Signal</keyword>
<keyword evidence="3 5" id="KW-0697">Rotamase</keyword>
<evidence type="ECO:0000259" key="7">
    <source>
        <dbReference type="PROSITE" id="PS50059"/>
    </source>
</evidence>
<evidence type="ECO:0000313" key="8">
    <source>
        <dbReference type="WBParaSite" id="HNAJ_0001097601-mRNA-1"/>
    </source>
</evidence>
<reference evidence="8" key="1">
    <citation type="submission" date="2017-02" db="UniProtKB">
        <authorList>
            <consortium name="WormBaseParasite"/>
        </authorList>
    </citation>
    <scope>IDENTIFICATION</scope>
</reference>
<dbReference type="PANTHER" id="PTHR45779:SF7">
    <property type="entry name" value="PEPTIDYLPROLYL ISOMERASE"/>
    <property type="match status" value="1"/>
</dbReference>
<dbReference type="InterPro" id="IPR046357">
    <property type="entry name" value="PPIase_dom_sf"/>
</dbReference>
<evidence type="ECO:0000256" key="5">
    <source>
        <dbReference type="PROSITE-ProRule" id="PRU00277"/>
    </source>
</evidence>
<dbReference type="GO" id="GO:0003755">
    <property type="term" value="F:peptidyl-prolyl cis-trans isomerase activity"/>
    <property type="evidence" value="ECO:0007669"/>
    <property type="project" value="UniProtKB-KW"/>
</dbReference>
<proteinExistence type="predicted"/>
<evidence type="ECO:0000256" key="2">
    <source>
        <dbReference type="ARBA" id="ARBA00013194"/>
    </source>
</evidence>
<protein>
    <recommendedName>
        <fullName evidence="2 5">peptidylprolyl isomerase</fullName>
        <ecNumber evidence="2 5">5.2.1.8</ecNumber>
    </recommendedName>
</protein>
<dbReference type="InterPro" id="IPR001179">
    <property type="entry name" value="PPIase_FKBP_dom"/>
</dbReference>
<dbReference type="InterPro" id="IPR044609">
    <property type="entry name" value="FKBP2/11"/>
</dbReference>
<sequence length="136" mass="15091">LLIALLLCVSSISLQGQLLKDLKVEILSVPCKRFVEKGDKIDIYYTGRLRDNKQVFDSNVGETPLQVTVGTGQLFNGWDQGLLGTCEGERRRLSIPFSSAHGSKGYGDIIPPFSDLEIDIEVISIDKNAARRQRQV</sequence>
<organism evidence="8">
    <name type="scientific">Rodentolepis nana</name>
    <name type="common">Dwarf tapeworm</name>
    <name type="synonym">Hymenolepis nana</name>
    <dbReference type="NCBI Taxonomy" id="102285"/>
    <lineage>
        <taxon>Eukaryota</taxon>
        <taxon>Metazoa</taxon>
        <taxon>Spiralia</taxon>
        <taxon>Lophotrochozoa</taxon>
        <taxon>Platyhelminthes</taxon>
        <taxon>Cestoda</taxon>
        <taxon>Eucestoda</taxon>
        <taxon>Cyclophyllidea</taxon>
        <taxon>Hymenolepididae</taxon>
        <taxon>Rodentolepis</taxon>
    </lineage>
</organism>
<evidence type="ECO:0000256" key="6">
    <source>
        <dbReference type="SAM" id="SignalP"/>
    </source>
</evidence>
<dbReference type="SUPFAM" id="SSF54534">
    <property type="entry name" value="FKBP-like"/>
    <property type="match status" value="1"/>
</dbReference>
<dbReference type="PROSITE" id="PS50059">
    <property type="entry name" value="FKBP_PPIASE"/>
    <property type="match status" value="1"/>
</dbReference>
<evidence type="ECO:0000256" key="4">
    <source>
        <dbReference type="ARBA" id="ARBA00023235"/>
    </source>
</evidence>
<dbReference type="STRING" id="102285.A0A0R3TTE3"/>
<name>A0A0R3TTE3_RODNA</name>
<evidence type="ECO:0000256" key="3">
    <source>
        <dbReference type="ARBA" id="ARBA00023110"/>
    </source>
</evidence>
<evidence type="ECO:0000256" key="1">
    <source>
        <dbReference type="ARBA" id="ARBA00000971"/>
    </source>
</evidence>